<feature type="domain" description="HD-GYP" evidence="3">
    <location>
        <begin position="123"/>
        <end position="333"/>
    </location>
</feature>
<keyword evidence="5" id="KW-1185">Reference proteome</keyword>
<dbReference type="Gene3D" id="1.10.3210.10">
    <property type="entry name" value="Hypothetical protein af1432"/>
    <property type="match status" value="1"/>
</dbReference>
<name>A0ABP8MQ66_9BACT</name>
<dbReference type="CDD" id="cd00077">
    <property type="entry name" value="HDc"/>
    <property type="match status" value="1"/>
</dbReference>
<protein>
    <submittedName>
        <fullName evidence="4">Response regulator</fullName>
    </submittedName>
</protein>
<dbReference type="RefSeq" id="WP_345322252.1">
    <property type="nucleotide sequence ID" value="NZ_BAABGA010000030.1"/>
</dbReference>
<feature type="domain" description="Response regulatory" evidence="2">
    <location>
        <begin position="2"/>
        <end position="119"/>
    </location>
</feature>
<dbReference type="Gene3D" id="3.40.50.2300">
    <property type="match status" value="1"/>
</dbReference>
<accession>A0ABP8MQ66</accession>
<evidence type="ECO:0000313" key="5">
    <source>
        <dbReference type="Proteomes" id="UP001500840"/>
    </source>
</evidence>
<comment type="caution">
    <text evidence="4">The sequence shown here is derived from an EMBL/GenBank/DDBJ whole genome shotgun (WGS) entry which is preliminary data.</text>
</comment>
<dbReference type="EMBL" id="BAABGA010000030">
    <property type="protein sequence ID" value="GAA4453222.1"/>
    <property type="molecule type" value="Genomic_DNA"/>
</dbReference>
<feature type="modified residue" description="4-aspartylphosphate" evidence="1">
    <location>
        <position position="52"/>
    </location>
</feature>
<organism evidence="4 5">
    <name type="scientific">Novipirellula rosea</name>
    <dbReference type="NCBI Taxonomy" id="1031540"/>
    <lineage>
        <taxon>Bacteria</taxon>
        <taxon>Pseudomonadati</taxon>
        <taxon>Planctomycetota</taxon>
        <taxon>Planctomycetia</taxon>
        <taxon>Pirellulales</taxon>
        <taxon>Pirellulaceae</taxon>
        <taxon>Novipirellula</taxon>
    </lineage>
</organism>
<dbReference type="Pfam" id="PF00072">
    <property type="entry name" value="Response_reg"/>
    <property type="match status" value="1"/>
</dbReference>
<proteinExistence type="predicted"/>
<dbReference type="Pfam" id="PF13487">
    <property type="entry name" value="HD_5"/>
    <property type="match status" value="1"/>
</dbReference>
<dbReference type="SUPFAM" id="SSF109604">
    <property type="entry name" value="HD-domain/PDEase-like"/>
    <property type="match status" value="1"/>
</dbReference>
<dbReference type="PANTHER" id="PTHR45228:SF5">
    <property type="entry name" value="CYCLIC DI-GMP PHOSPHODIESTERASE VC_1348-RELATED"/>
    <property type="match status" value="1"/>
</dbReference>
<dbReference type="PANTHER" id="PTHR45228">
    <property type="entry name" value="CYCLIC DI-GMP PHOSPHODIESTERASE TM_0186-RELATED"/>
    <property type="match status" value="1"/>
</dbReference>
<evidence type="ECO:0000259" key="2">
    <source>
        <dbReference type="PROSITE" id="PS50110"/>
    </source>
</evidence>
<gene>
    <name evidence="4" type="ORF">GCM10023156_23870</name>
</gene>
<dbReference type="PROSITE" id="PS51832">
    <property type="entry name" value="HD_GYP"/>
    <property type="match status" value="1"/>
</dbReference>
<dbReference type="SMART" id="SM00448">
    <property type="entry name" value="REC"/>
    <property type="match status" value="1"/>
</dbReference>
<dbReference type="PROSITE" id="PS50110">
    <property type="entry name" value="RESPONSE_REGULATORY"/>
    <property type="match status" value="1"/>
</dbReference>
<dbReference type="CDD" id="cd17574">
    <property type="entry name" value="REC_OmpR"/>
    <property type="match status" value="1"/>
</dbReference>
<dbReference type="InterPro" id="IPR003607">
    <property type="entry name" value="HD/PDEase_dom"/>
</dbReference>
<dbReference type="InterPro" id="IPR052020">
    <property type="entry name" value="Cyclic_di-GMP/3'3'-cGAMP_PDE"/>
</dbReference>
<evidence type="ECO:0000313" key="4">
    <source>
        <dbReference type="EMBL" id="GAA4453222.1"/>
    </source>
</evidence>
<dbReference type="SMART" id="SM00471">
    <property type="entry name" value="HDc"/>
    <property type="match status" value="1"/>
</dbReference>
<dbReference type="InterPro" id="IPR037522">
    <property type="entry name" value="HD_GYP_dom"/>
</dbReference>
<dbReference type="SUPFAM" id="SSF52172">
    <property type="entry name" value="CheY-like"/>
    <property type="match status" value="1"/>
</dbReference>
<dbReference type="InterPro" id="IPR001789">
    <property type="entry name" value="Sig_transdc_resp-reg_receiver"/>
</dbReference>
<dbReference type="Proteomes" id="UP001500840">
    <property type="component" value="Unassembled WGS sequence"/>
</dbReference>
<evidence type="ECO:0000259" key="3">
    <source>
        <dbReference type="PROSITE" id="PS51832"/>
    </source>
</evidence>
<dbReference type="Gene3D" id="6.10.250.690">
    <property type="match status" value="1"/>
</dbReference>
<reference evidence="5" key="1">
    <citation type="journal article" date="2019" name="Int. J. Syst. Evol. Microbiol.">
        <title>The Global Catalogue of Microorganisms (GCM) 10K type strain sequencing project: providing services to taxonomists for standard genome sequencing and annotation.</title>
        <authorList>
            <consortium name="The Broad Institute Genomics Platform"/>
            <consortium name="The Broad Institute Genome Sequencing Center for Infectious Disease"/>
            <person name="Wu L."/>
            <person name="Ma J."/>
        </authorList>
    </citation>
    <scope>NUCLEOTIDE SEQUENCE [LARGE SCALE GENOMIC DNA]</scope>
    <source>
        <strain evidence="5">JCM 17759</strain>
    </source>
</reference>
<evidence type="ECO:0000256" key="1">
    <source>
        <dbReference type="PROSITE-ProRule" id="PRU00169"/>
    </source>
</evidence>
<sequence>MKVLVVEDDAISREVVAHVLTSAGYEVVTASDGNEALQAIDTIGHCQLVISDRDMPGMNGIELCRELRARNTRGYVYFIMLTKLDQPKDKIEGFAAGADDYITKPFNSAELLMRVNTGRRIIALETRDMAIFMMAKLAESRDPETGEHLERVRNFAKTLAHHMYERHPRRQGLDRLFVDLIYDTSPLHDIGKVAIPDRVLLKPGKLTAEEFEIMKRHTLEGAKTIQAALEAYPNARFLQMAWEIAISHHEKFDGTGYPYGLSGEQIPLSARIVAVADVYDAVTSKRVYKDAFPHEAARSIIIDGSAHHFDPDVVDAFLESESEFQSIRSRFTDAPVEGYSSLVNDPTADPMNSIALPANSM</sequence>
<dbReference type="InterPro" id="IPR011006">
    <property type="entry name" value="CheY-like_superfamily"/>
</dbReference>
<keyword evidence="1" id="KW-0597">Phosphoprotein</keyword>